<gene>
    <name evidence="12" type="ORF">J2S43_004011</name>
</gene>
<keyword evidence="7 9" id="KW-0924">Ammonia transport</keyword>
<accession>A0ABT9MVT7</accession>
<feature type="transmembrane region" description="Helical" evidence="9">
    <location>
        <begin position="234"/>
        <end position="254"/>
    </location>
</feature>
<feature type="transmembrane region" description="Helical" evidence="9">
    <location>
        <begin position="320"/>
        <end position="339"/>
    </location>
</feature>
<feature type="transmembrane region" description="Helical" evidence="9">
    <location>
        <begin position="97"/>
        <end position="119"/>
    </location>
</feature>
<evidence type="ECO:0000256" key="9">
    <source>
        <dbReference type="RuleBase" id="RU362002"/>
    </source>
</evidence>
<dbReference type="EMBL" id="JAUSRA010000001">
    <property type="protein sequence ID" value="MDP9795499.1"/>
    <property type="molecule type" value="Genomic_DNA"/>
</dbReference>
<dbReference type="RefSeq" id="WP_306831377.1">
    <property type="nucleotide sequence ID" value="NZ_JAUSRA010000001.1"/>
</dbReference>
<feature type="compositionally biased region" description="Low complexity" evidence="10">
    <location>
        <begin position="414"/>
        <end position="424"/>
    </location>
</feature>
<feature type="transmembrane region" description="Helical" evidence="9">
    <location>
        <begin position="39"/>
        <end position="57"/>
    </location>
</feature>
<evidence type="ECO:0000256" key="10">
    <source>
        <dbReference type="SAM" id="MobiDB-lite"/>
    </source>
</evidence>
<proteinExistence type="inferred from homology"/>
<feature type="transmembrane region" description="Helical" evidence="9">
    <location>
        <begin position="359"/>
        <end position="381"/>
    </location>
</feature>
<keyword evidence="5 9" id="KW-1133">Transmembrane helix</keyword>
<keyword evidence="13" id="KW-1185">Reference proteome</keyword>
<dbReference type="NCBIfam" id="TIGR00836">
    <property type="entry name" value="amt"/>
    <property type="match status" value="1"/>
</dbReference>
<dbReference type="PROSITE" id="PS01219">
    <property type="entry name" value="AMMONIUM_TRANSP"/>
    <property type="match status" value="1"/>
</dbReference>
<comment type="caution">
    <text evidence="12">The sequence shown here is derived from an EMBL/GenBank/DDBJ whole genome shotgun (WGS) entry which is preliminary data.</text>
</comment>
<evidence type="ECO:0000256" key="1">
    <source>
        <dbReference type="ARBA" id="ARBA00004141"/>
    </source>
</evidence>
<feature type="transmembrane region" description="Helical" evidence="9">
    <location>
        <begin position="6"/>
        <end position="27"/>
    </location>
</feature>
<comment type="similarity">
    <text evidence="2 9">Belongs to the ammonia transporter channel (TC 1.A.11.2) family.</text>
</comment>
<dbReference type="Gene3D" id="1.10.3430.10">
    <property type="entry name" value="Ammonium transporter AmtB like domains"/>
    <property type="match status" value="1"/>
</dbReference>
<sequence>MDSGSTAWVLTSTALVLLMVPGLALFYGGMVGAKRVINMVMMTFGAAIVVCVIWVLYGYSLAFGDSIGGAGILGLDTANFGLGGLIAEDEAATIPPALFAVFQMLFAALTTALIAGGVADRMKFGVWLAFTAVWATLVYLPVAHWVFAFDSDTVVGGWIANDVGAIDFAGGTAVHINAGIAALAVVIVLGKRTGWPSSPHKPHNLPLTALGAGLLWFGWLGFNGGSALAAGNSASVVVLNTVAAASAAGLAWIAVERFRGGAMTSLGKSSGIVAGLVAITPACGAVNPLGALIIGAIAGALCALAVNLKYRLGYDDSLDVVGVHLVGGIIGTLLIGFLATADAPNERDGLFFGGGVELLLDQTIAAVAVLAYSFVLTFIIAKLFDLTVGLRVSAEVEQEGIDSVHRESGYDFLGPDPAAPAGPATSEPEPAKA</sequence>
<evidence type="ECO:0000313" key="13">
    <source>
        <dbReference type="Proteomes" id="UP001240984"/>
    </source>
</evidence>
<feature type="transmembrane region" description="Helical" evidence="9">
    <location>
        <begin position="126"/>
        <end position="148"/>
    </location>
</feature>
<evidence type="ECO:0000256" key="2">
    <source>
        <dbReference type="ARBA" id="ARBA00005887"/>
    </source>
</evidence>
<comment type="subcellular location">
    <subcellularLocation>
        <location evidence="9">Cell membrane</location>
        <topology evidence="9">Multi-pass membrane protein</topology>
    </subcellularLocation>
    <subcellularLocation>
        <location evidence="1">Membrane</location>
        <topology evidence="1">Multi-pass membrane protein</topology>
    </subcellularLocation>
</comment>
<dbReference type="InterPro" id="IPR024041">
    <property type="entry name" value="NH4_transpt_AmtB-like_dom"/>
</dbReference>
<dbReference type="PANTHER" id="PTHR43029:SF10">
    <property type="entry name" value="AMMONIUM TRANSPORTER MEP2"/>
    <property type="match status" value="1"/>
</dbReference>
<dbReference type="SUPFAM" id="SSF111352">
    <property type="entry name" value="Ammonium transporter"/>
    <property type="match status" value="1"/>
</dbReference>
<evidence type="ECO:0000259" key="11">
    <source>
        <dbReference type="Pfam" id="PF00909"/>
    </source>
</evidence>
<feature type="transmembrane region" description="Helical" evidence="9">
    <location>
        <begin position="266"/>
        <end position="283"/>
    </location>
</feature>
<evidence type="ECO:0000256" key="6">
    <source>
        <dbReference type="ARBA" id="ARBA00023136"/>
    </source>
</evidence>
<evidence type="ECO:0000256" key="7">
    <source>
        <dbReference type="ARBA" id="ARBA00023177"/>
    </source>
</evidence>
<evidence type="ECO:0000313" key="12">
    <source>
        <dbReference type="EMBL" id="MDP9795499.1"/>
    </source>
</evidence>
<evidence type="ECO:0000256" key="8">
    <source>
        <dbReference type="ARBA" id="ARBA00050025"/>
    </source>
</evidence>
<dbReference type="Proteomes" id="UP001240984">
    <property type="component" value="Unassembled WGS sequence"/>
</dbReference>
<organism evidence="12 13">
    <name type="scientific">Catenuloplanes nepalensis</name>
    <dbReference type="NCBI Taxonomy" id="587533"/>
    <lineage>
        <taxon>Bacteria</taxon>
        <taxon>Bacillati</taxon>
        <taxon>Actinomycetota</taxon>
        <taxon>Actinomycetes</taxon>
        <taxon>Micromonosporales</taxon>
        <taxon>Micromonosporaceae</taxon>
        <taxon>Catenuloplanes</taxon>
    </lineage>
</organism>
<evidence type="ECO:0000256" key="5">
    <source>
        <dbReference type="ARBA" id="ARBA00022989"/>
    </source>
</evidence>
<keyword evidence="6 9" id="KW-0472">Membrane</keyword>
<dbReference type="InterPro" id="IPR029020">
    <property type="entry name" value="Ammonium/urea_transptr"/>
</dbReference>
<dbReference type="InterPro" id="IPR018047">
    <property type="entry name" value="Ammonium_transpt_CS"/>
</dbReference>
<dbReference type="PANTHER" id="PTHR43029">
    <property type="entry name" value="AMMONIUM TRANSPORTER MEP2"/>
    <property type="match status" value="1"/>
</dbReference>
<dbReference type="Pfam" id="PF00909">
    <property type="entry name" value="Ammonium_transp"/>
    <property type="match status" value="1"/>
</dbReference>
<feature type="transmembrane region" description="Helical" evidence="9">
    <location>
        <begin position="289"/>
        <end position="308"/>
    </location>
</feature>
<feature type="region of interest" description="Disordered" evidence="10">
    <location>
        <begin position="407"/>
        <end position="433"/>
    </location>
</feature>
<protein>
    <recommendedName>
        <fullName evidence="8 9">Ammonium transporter</fullName>
    </recommendedName>
</protein>
<feature type="transmembrane region" description="Helical" evidence="9">
    <location>
        <begin position="168"/>
        <end position="190"/>
    </location>
</feature>
<evidence type="ECO:0000256" key="3">
    <source>
        <dbReference type="ARBA" id="ARBA00022448"/>
    </source>
</evidence>
<keyword evidence="4 9" id="KW-0812">Transmembrane</keyword>
<feature type="transmembrane region" description="Helical" evidence="9">
    <location>
        <begin position="202"/>
        <end position="222"/>
    </location>
</feature>
<name>A0ABT9MVT7_9ACTN</name>
<keyword evidence="3 9" id="KW-0813">Transport</keyword>
<feature type="domain" description="Ammonium transporter AmtB-like" evidence="11">
    <location>
        <begin position="7"/>
        <end position="410"/>
    </location>
</feature>
<evidence type="ECO:0000256" key="4">
    <source>
        <dbReference type="ARBA" id="ARBA00022692"/>
    </source>
</evidence>
<dbReference type="InterPro" id="IPR001905">
    <property type="entry name" value="Ammonium_transpt"/>
</dbReference>
<reference evidence="12 13" key="1">
    <citation type="submission" date="2023-07" db="EMBL/GenBank/DDBJ databases">
        <title>Sequencing the genomes of 1000 actinobacteria strains.</title>
        <authorList>
            <person name="Klenk H.-P."/>
        </authorList>
    </citation>
    <scope>NUCLEOTIDE SEQUENCE [LARGE SCALE GENOMIC DNA]</scope>
    <source>
        <strain evidence="12 13">DSM 44710</strain>
    </source>
</reference>